<dbReference type="Gene3D" id="2.60.120.1440">
    <property type="match status" value="1"/>
</dbReference>
<keyword evidence="1" id="KW-0472">Membrane</keyword>
<evidence type="ECO:0000313" key="5">
    <source>
        <dbReference type="Proteomes" id="UP000199656"/>
    </source>
</evidence>
<dbReference type="InterPro" id="IPR032508">
    <property type="entry name" value="FecR_C"/>
</dbReference>
<dbReference type="GO" id="GO:0016989">
    <property type="term" value="F:sigma factor antagonist activity"/>
    <property type="evidence" value="ECO:0007669"/>
    <property type="project" value="TreeGrafter"/>
</dbReference>
<sequence length="330" mass="36814">MDLKPDIHVDPSLIGRYLAGEALPEEAIAIDEWRAQHPANQAMFAELALLWQQASPGTPYRAQDLAQAWEQLKPGLEITTSRRVAPTLASRLKIAASIVMLLGVGLTAYLLLRPGAKERYTVLRSGENVIKDTLQDQSVVTLWHNSRLSVNRRFAQGKREVTLDGEAYFSVAPLAGQPFTIRMDNLEITVLGTAFNVRKDSNTITVSVNEGMVRMRAGSAQIQVSAGATGVYERVSGRLQLQAVIDRNSYAYATRTLYFYNMPMEEVKVALEKSYGISVVFENEKLARCRLNTQFDRQPLQQVLHVIAASLGLQYRFENNIVYFSGNECS</sequence>
<name>A0A1H3ZHA1_9BACT</name>
<accession>A0A1H3ZHA1</accession>
<keyword evidence="1" id="KW-1133">Transmembrane helix</keyword>
<keyword evidence="1" id="KW-0812">Transmembrane</keyword>
<proteinExistence type="predicted"/>
<feature type="domain" description="Protein FecR C-terminal" evidence="3">
    <location>
        <begin position="257"/>
        <end position="323"/>
    </location>
</feature>
<evidence type="ECO:0000259" key="3">
    <source>
        <dbReference type="Pfam" id="PF16344"/>
    </source>
</evidence>
<dbReference type="Proteomes" id="UP000199656">
    <property type="component" value="Unassembled WGS sequence"/>
</dbReference>
<reference evidence="5" key="1">
    <citation type="submission" date="2016-10" db="EMBL/GenBank/DDBJ databases">
        <authorList>
            <person name="Varghese N."/>
            <person name="Submissions S."/>
        </authorList>
    </citation>
    <scope>NUCLEOTIDE SEQUENCE [LARGE SCALE GENOMIC DNA]</scope>
    <source>
        <strain evidence="5">DSM 23920</strain>
    </source>
</reference>
<keyword evidence="5" id="KW-1185">Reference proteome</keyword>
<evidence type="ECO:0000313" key="4">
    <source>
        <dbReference type="EMBL" id="SEA23156.1"/>
    </source>
</evidence>
<feature type="transmembrane region" description="Helical" evidence="1">
    <location>
        <begin position="92"/>
        <end position="112"/>
    </location>
</feature>
<dbReference type="STRING" id="408074.SAMN05660909_01226"/>
<dbReference type="OrthoDB" id="1452822at2"/>
<evidence type="ECO:0000259" key="2">
    <source>
        <dbReference type="Pfam" id="PF04773"/>
    </source>
</evidence>
<organism evidence="4 5">
    <name type="scientific">Chitinophaga terrae</name>
    <name type="common">ex Kim and Jung 2007</name>
    <dbReference type="NCBI Taxonomy" id="408074"/>
    <lineage>
        <taxon>Bacteria</taxon>
        <taxon>Pseudomonadati</taxon>
        <taxon>Bacteroidota</taxon>
        <taxon>Chitinophagia</taxon>
        <taxon>Chitinophagales</taxon>
        <taxon>Chitinophagaceae</taxon>
        <taxon>Chitinophaga</taxon>
    </lineage>
</organism>
<dbReference type="PIRSF" id="PIRSF018266">
    <property type="entry name" value="FecR"/>
    <property type="match status" value="1"/>
</dbReference>
<dbReference type="PANTHER" id="PTHR30273">
    <property type="entry name" value="PERIPLASMIC SIGNAL SENSOR AND SIGMA FACTOR ACTIVATOR FECR-RELATED"/>
    <property type="match status" value="1"/>
</dbReference>
<dbReference type="Gene3D" id="3.55.50.30">
    <property type="match status" value="1"/>
</dbReference>
<dbReference type="InterPro" id="IPR012373">
    <property type="entry name" value="Ferrdict_sens_TM"/>
</dbReference>
<dbReference type="RefSeq" id="WP_089759710.1">
    <property type="nucleotide sequence ID" value="NZ_BKAT01000005.1"/>
</dbReference>
<dbReference type="EMBL" id="FNRL01000004">
    <property type="protein sequence ID" value="SEA23156.1"/>
    <property type="molecule type" value="Genomic_DNA"/>
</dbReference>
<dbReference type="Pfam" id="PF16344">
    <property type="entry name" value="FecR_C"/>
    <property type="match status" value="1"/>
</dbReference>
<dbReference type="PANTHER" id="PTHR30273:SF2">
    <property type="entry name" value="PROTEIN FECR"/>
    <property type="match status" value="1"/>
</dbReference>
<protein>
    <submittedName>
        <fullName evidence="4">FecR family protein</fullName>
    </submittedName>
</protein>
<evidence type="ECO:0000256" key="1">
    <source>
        <dbReference type="SAM" id="Phobius"/>
    </source>
</evidence>
<dbReference type="Pfam" id="PF04773">
    <property type="entry name" value="FecR"/>
    <property type="match status" value="1"/>
</dbReference>
<dbReference type="InterPro" id="IPR006860">
    <property type="entry name" value="FecR"/>
</dbReference>
<gene>
    <name evidence="4" type="ORF">SAMN05660909_01226</name>
</gene>
<dbReference type="AlphaFoldDB" id="A0A1H3ZHA1"/>
<feature type="domain" description="FecR protein" evidence="2">
    <location>
        <begin position="133"/>
        <end position="214"/>
    </location>
</feature>